<protein>
    <submittedName>
        <fullName evidence="1">Phage tail protein</fullName>
    </submittedName>
</protein>
<accession>A0A7X3HBQ7</accession>
<name>A0A7X3HBQ7_9GAMM</name>
<comment type="caution">
    <text evidence="1">The sequence shown here is derived from an EMBL/GenBank/DDBJ whole genome shotgun (WGS) entry which is preliminary data.</text>
</comment>
<evidence type="ECO:0000313" key="2">
    <source>
        <dbReference type="Proteomes" id="UP000461288"/>
    </source>
</evidence>
<organism evidence="1 2">
    <name type="scientific">Metapseudomonas otitidis</name>
    <dbReference type="NCBI Taxonomy" id="319939"/>
    <lineage>
        <taxon>Bacteria</taxon>
        <taxon>Pseudomonadati</taxon>
        <taxon>Pseudomonadota</taxon>
        <taxon>Gammaproteobacteria</taxon>
        <taxon>Pseudomonadales</taxon>
        <taxon>Pseudomonadaceae</taxon>
        <taxon>Metapseudomonas</taxon>
    </lineage>
</organism>
<dbReference type="Gene3D" id="4.10.410.40">
    <property type="match status" value="1"/>
</dbReference>
<proteinExistence type="predicted"/>
<sequence>MPVKTQGSQLYALFPVKATPGQFEVLEIECINNFNGGGNPADQITIECLNETTRRYLKGMRTPGQATFTIDADPKNLSHIRLQEAAESDDESFDDMRFALGWSDGIGVAPGLAAAGGVSAVSLSAGGTGYTSAPTVSITGGGGTGATATATVSGGVVTAVTITNPGSGYTTAPAVAFSGGSGTGAAASAEVSAEADFILPATRTWFLFDGYVADFPFDFQANTTVKTAVSIQRSGPGAWVRKA</sequence>
<evidence type="ECO:0000313" key="1">
    <source>
        <dbReference type="EMBL" id="MWK58710.1"/>
    </source>
</evidence>
<dbReference type="InterPro" id="IPR032495">
    <property type="entry name" value="Phage_TTP_11"/>
</dbReference>
<dbReference type="RefSeq" id="WP_069564957.1">
    <property type="nucleotide sequence ID" value="NZ_JAANPR010000028.1"/>
</dbReference>
<dbReference type="Proteomes" id="UP000461288">
    <property type="component" value="Unassembled WGS sequence"/>
</dbReference>
<dbReference type="EMBL" id="WTFN01000068">
    <property type="protein sequence ID" value="MWK58710.1"/>
    <property type="molecule type" value="Genomic_DNA"/>
</dbReference>
<gene>
    <name evidence="1" type="ORF">GO594_22235</name>
</gene>
<reference evidence="1 2" key="1">
    <citation type="submission" date="2019-12" db="EMBL/GenBank/DDBJ databases">
        <title>Draft genome sequence of Pseudomonas otitidis recovered from a chicken carcass.</title>
        <authorList>
            <person name="Vieira T.R."/>
            <person name="Oliviera E.F.C."/>
            <person name="Silva N.M.V."/>
            <person name="Sambrano G.E."/>
            <person name="Cibulski S.P."/>
            <person name="Cardoso M.R.I."/>
        </authorList>
    </citation>
    <scope>NUCLEOTIDE SEQUENCE [LARGE SCALE GENOMIC DNA]</scope>
    <source>
        <strain evidence="1 2">25_K</strain>
    </source>
</reference>
<dbReference type="AlphaFoldDB" id="A0A7X3HBQ7"/>
<dbReference type="Pfam" id="PF16460">
    <property type="entry name" value="Phage_TTP_11"/>
    <property type="match status" value="1"/>
</dbReference>